<dbReference type="EMBL" id="KZ996655">
    <property type="protein sequence ID" value="RKO88528.1"/>
    <property type="molecule type" value="Genomic_DNA"/>
</dbReference>
<evidence type="ECO:0000256" key="1">
    <source>
        <dbReference type="SAM" id="MobiDB-lite"/>
    </source>
</evidence>
<feature type="compositionally biased region" description="Basic residues" evidence="1">
    <location>
        <begin position="485"/>
        <end position="494"/>
    </location>
</feature>
<feature type="region of interest" description="Disordered" evidence="1">
    <location>
        <begin position="450"/>
        <end position="523"/>
    </location>
</feature>
<protein>
    <submittedName>
        <fullName evidence="2">Uncharacterized protein</fullName>
    </submittedName>
</protein>
<reference evidence="3" key="1">
    <citation type="journal article" date="2018" name="Nat. Microbiol.">
        <title>Leveraging single-cell genomics to expand the fungal tree of life.</title>
        <authorList>
            <person name="Ahrendt S.R."/>
            <person name="Quandt C.A."/>
            <person name="Ciobanu D."/>
            <person name="Clum A."/>
            <person name="Salamov A."/>
            <person name="Andreopoulos B."/>
            <person name="Cheng J.F."/>
            <person name="Woyke T."/>
            <person name="Pelin A."/>
            <person name="Henrissat B."/>
            <person name="Reynolds N.K."/>
            <person name="Benny G.L."/>
            <person name="Smith M.E."/>
            <person name="James T.Y."/>
            <person name="Grigoriev I.V."/>
        </authorList>
    </citation>
    <scope>NUCLEOTIDE SEQUENCE [LARGE SCALE GENOMIC DNA]</scope>
</reference>
<dbReference type="AlphaFoldDB" id="A0A4P9WBI4"/>
<evidence type="ECO:0000313" key="3">
    <source>
        <dbReference type="Proteomes" id="UP000269721"/>
    </source>
</evidence>
<name>A0A4P9WBI4_9FUNG</name>
<feature type="compositionally biased region" description="Acidic residues" evidence="1">
    <location>
        <begin position="500"/>
        <end position="510"/>
    </location>
</feature>
<dbReference type="Proteomes" id="UP000269721">
    <property type="component" value="Unassembled WGS sequence"/>
</dbReference>
<gene>
    <name evidence="2" type="ORF">BDK51DRAFT_32295</name>
</gene>
<evidence type="ECO:0000313" key="2">
    <source>
        <dbReference type="EMBL" id="RKO88528.1"/>
    </source>
</evidence>
<sequence>MYHTSDNSTALEAATEELLNDLAQVVTLAKDAQRESAAARDELVNLSTKAMEKMQKMATEAQNLVVVAKRLAERAVEEIHLLAGAKKILTHKTKLDLQAVTLARRAAQEEREAMEVQIGRDLEQVRAERKTVDELRETMDVVKQIQDTKTFFLPLQVKLNVGGEYFERAWIRSVPPMTPAFLHFSGENGRSNRFLSTGTGPFSATSSTTSVKIESCLNGALYVSSWSEAVQEKGRSLTCLRGKGGETRQPGCGALQIETPQSDHLHDCASFEMPHSRVPRFHRNLRPFSHLAQPASTGDERAQVITNHFRSNCHLLHQTRTEPSRYGTSETLPWFPAMLFSPPVSWQLYLAVPPVLGSFRFERVGQHGAKGRCHASLPSQSGVPTVQVFPNTTIWKKANQLRLTIGEYPQVLLTSASLKEDEKGSQTDANYAVAQHYTAFILHIHQPSAEPPVGPPSHFFRKDKVGKIRSTRRGPHGPYGDRGRRGAHFCPKRPTKGEGGEGEAGEDQEVQPDAPRISGKGYL</sequence>
<organism evidence="2 3">
    <name type="scientific">Blyttiomyces helicus</name>
    <dbReference type="NCBI Taxonomy" id="388810"/>
    <lineage>
        <taxon>Eukaryota</taxon>
        <taxon>Fungi</taxon>
        <taxon>Fungi incertae sedis</taxon>
        <taxon>Chytridiomycota</taxon>
        <taxon>Chytridiomycota incertae sedis</taxon>
        <taxon>Chytridiomycetes</taxon>
        <taxon>Chytridiomycetes incertae sedis</taxon>
        <taxon>Blyttiomyces</taxon>
    </lineage>
</organism>
<keyword evidence="3" id="KW-1185">Reference proteome</keyword>
<accession>A0A4P9WBI4</accession>
<proteinExistence type="predicted"/>